<dbReference type="Pfam" id="PF04041">
    <property type="entry name" value="Glyco_hydro_130"/>
    <property type="match status" value="1"/>
</dbReference>
<comment type="caution">
    <text evidence="4">The sequence shown here is derived from an EMBL/GenBank/DDBJ whole genome shotgun (WGS) entry which is preliminary data.</text>
</comment>
<dbReference type="PANTHER" id="PTHR34106:SF5">
    <property type="entry name" value="GLYCOSIDASE"/>
    <property type="match status" value="1"/>
</dbReference>
<keyword evidence="1" id="KW-0328">Glycosyltransferase</keyword>
<dbReference type="InterPro" id="IPR023296">
    <property type="entry name" value="Glyco_hydro_beta-prop_sf"/>
</dbReference>
<dbReference type="GO" id="GO:0016798">
    <property type="term" value="F:hydrolase activity, acting on glycosyl bonds"/>
    <property type="evidence" value="ECO:0007669"/>
    <property type="project" value="UniProtKB-KW"/>
</dbReference>
<dbReference type="Gene3D" id="2.115.10.20">
    <property type="entry name" value="Glycosyl hydrolase domain, family 43"/>
    <property type="match status" value="1"/>
</dbReference>
<evidence type="ECO:0000256" key="1">
    <source>
        <dbReference type="ARBA" id="ARBA00022676"/>
    </source>
</evidence>
<keyword evidence="4" id="KW-0326">Glycosidase</keyword>
<reference evidence="4 5" key="1">
    <citation type="journal article" date="2015" name="Nature">
        <title>rRNA introns, odd ribosomes, and small enigmatic genomes across a large radiation of phyla.</title>
        <authorList>
            <person name="Brown C.T."/>
            <person name="Hug L.A."/>
            <person name="Thomas B.C."/>
            <person name="Sharon I."/>
            <person name="Castelle C.J."/>
            <person name="Singh A."/>
            <person name="Wilkins M.J."/>
            <person name="Williams K.H."/>
            <person name="Banfield J.F."/>
        </authorList>
    </citation>
    <scope>NUCLEOTIDE SEQUENCE [LARGE SCALE GENOMIC DNA]</scope>
</reference>
<protein>
    <submittedName>
        <fullName evidence="4">Glycosidase-related protein</fullName>
    </submittedName>
</protein>
<dbReference type="PIRSF" id="PIRSF016202">
    <property type="entry name" value="PH1107"/>
    <property type="match status" value="1"/>
</dbReference>
<dbReference type="PANTHER" id="PTHR34106">
    <property type="entry name" value="GLYCOSIDASE"/>
    <property type="match status" value="1"/>
</dbReference>
<name>A0A0G0TQH3_9BACT</name>
<sequence length="395" mass="45518">MVKKILKKINKKIKVEKSLKTKVKKSVLVKKNTQKILKKIIKRLKKNVKVKPEVKLERSIKNPIISPRLYSWESKATFNPTAFISNDKVHLMYRAVGEDDVSVLGYASSFDGYNIHERPTYHAYKRADTNFQIGEPVEYSSGFGWYGGCEDPRVTLIGDILYMLYTAFDGWGSVRIALTSIKLDDFKKKKWNWEKPILISPPGEIHKNWVIFPEKICPPGSATGKFAILHSFYPKILVDYFDTLDADTFYNNKYIKSNNTRPIDKNRDWDSWFRGVGPAPIKIKEGWLILYHAMDHKNPDRYKLGALILDAKNPTKVLYRGTEPILEPEEHYENNGYKWGVVYSCGAVVKEGRLFVYYGGADKVVCVASIQMKELVENLKKHKSIKLKTNKIVNK</sequence>
<proteinExistence type="inferred from homology"/>
<accession>A0A0G0TQH3</accession>
<gene>
    <name evidence="4" type="ORF">UU24_C0014G0006</name>
</gene>
<dbReference type="AlphaFoldDB" id="A0A0G0TQH3"/>
<keyword evidence="2" id="KW-0808">Transferase</keyword>
<dbReference type="GO" id="GO:0016757">
    <property type="term" value="F:glycosyltransferase activity"/>
    <property type="evidence" value="ECO:0007669"/>
    <property type="project" value="UniProtKB-KW"/>
</dbReference>
<evidence type="ECO:0000313" key="4">
    <source>
        <dbReference type="EMBL" id="KKR79234.1"/>
    </source>
</evidence>
<dbReference type="InterPro" id="IPR007184">
    <property type="entry name" value="Mannoside_phosphorylase"/>
</dbReference>
<dbReference type="Proteomes" id="UP000034749">
    <property type="component" value="Unassembled WGS sequence"/>
</dbReference>
<evidence type="ECO:0000256" key="2">
    <source>
        <dbReference type="ARBA" id="ARBA00022679"/>
    </source>
</evidence>
<evidence type="ECO:0000313" key="5">
    <source>
        <dbReference type="Proteomes" id="UP000034749"/>
    </source>
</evidence>
<dbReference type="SUPFAM" id="SSF75005">
    <property type="entry name" value="Arabinanase/levansucrase/invertase"/>
    <property type="match status" value="1"/>
</dbReference>
<evidence type="ECO:0000256" key="3">
    <source>
        <dbReference type="ARBA" id="ARBA00024356"/>
    </source>
</evidence>
<dbReference type="CDD" id="cd18614">
    <property type="entry name" value="GH130"/>
    <property type="match status" value="1"/>
</dbReference>
<comment type="similarity">
    <text evidence="3">Belongs to the glycosyl hydrolase 130 family.</text>
</comment>
<keyword evidence="4" id="KW-0378">Hydrolase</keyword>
<organism evidence="4 5">
    <name type="scientific">Candidatus Nomurabacteria bacterium GW2011_GWA2_40_9</name>
    <dbReference type="NCBI Taxonomy" id="1618734"/>
    <lineage>
        <taxon>Bacteria</taxon>
        <taxon>Candidatus Nomuraibacteriota</taxon>
    </lineage>
</organism>
<dbReference type="EMBL" id="LBZW01000014">
    <property type="protein sequence ID" value="KKR79234.1"/>
    <property type="molecule type" value="Genomic_DNA"/>
</dbReference>